<accession>A0AC35FJA8</accession>
<evidence type="ECO:0000313" key="1">
    <source>
        <dbReference type="Proteomes" id="UP000887580"/>
    </source>
</evidence>
<sequence length="312" mass="36121">MSINNNVKDGDNKNVSFLLELTNQRFQMFEAQNFENGHFDVTFQFQDKQLFAHSFILWPISEAFEAMLFGPWSSKKPIPISTCLYENFKEMLTFLYTGNCELSTENVVALVDLAQSYELQSLKTHCDNFLMVTEVTAENALKYLEYARRYSLQQTSERILEFIKTNTEDVVKSSSFVNVSKEILIDIAKMEHFTVKEEEFFEAIKIWGKQNCIEFEQSLGNYEAAFKHVIKDILPFIRFPIMSLEYLHHNIVPIGYLFSYDELSKILIDAAAFSQHGIAPPPVSAYSNKYRGKINKGLKNRDCNLVSINRKI</sequence>
<proteinExistence type="predicted"/>
<evidence type="ECO:0000313" key="2">
    <source>
        <dbReference type="WBParaSite" id="PS1159_v2.g17474.t1"/>
    </source>
</evidence>
<name>A0AC35FJA8_9BILA</name>
<reference evidence="2" key="1">
    <citation type="submission" date="2022-11" db="UniProtKB">
        <authorList>
            <consortium name="WormBaseParasite"/>
        </authorList>
    </citation>
    <scope>IDENTIFICATION</scope>
</reference>
<protein>
    <submittedName>
        <fullName evidence="2">BTB domain-containing protein</fullName>
    </submittedName>
</protein>
<organism evidence="1 2">
    <name type="scientific">Panagrolaimus sp. PS1159</name>
    <dbReference type="NCBI Taxonomy" id="55785"/>
    <lineage>
        <taxon>Eukaryota</taxon>
        <taxon>Metazoa</taxon>
        <taxon>Ecdysozoa</taxon>
        <taxon>Nematoda</taxon>
        <taxon>Chromadorea</taxon>
        <taxon>Rhabditida</taxon>
        <taxon>Tylenchina</taxon>
        <taxon>Panagrolaimomorpha</taxon>
        <taxon>Panagrolaimoidea</taxon>
        <taxon>Panagrolaimidae</taxon>
        <taxon>Panagrolaimus</taxon>
    </lineage>
</organism>
<dbReference type="Proteomes" id="UP000887580">
    <property type="component" value="Unplaced"/>
</dbReference>
<dbReference type="WBParaSite" id="PS1159_v2.g17474.t1">
    <property type="protein sequence ID" value="PS1159_v2.g17474.t1"/>
    <property type="gene ID" value="PS1159_v2.g17474"/>
</dbReference>